<reference evidence="2 3" key="1">
    <citation type="journal article" date="2019" name="Int. J. Syst. Evol. Microbiol.">
        <title>The Global Catalogue of Microorganisms (GCM) 10K type strain sequencing project: providing services to taxonomists for standard genome sequencing and annotation.</title>
        <authorList>
            <consortium name="The Broad Institute Genomics Platform"/>
            <consortium name="The Broad Institute Genome Sequencing Center for Infectious Disease"/>
            <person name="Wu L."/>
            <person name="Ma J."/>
        </authorList>
    </citation>
    <scope>NUCLEOTIDE SEQUENCE [LARGE SCALE GENOMIC DNA]</scope>
    <source>
        <strain evidence="2 3">DSM 29988</strain>
    </source>
</reference>
<sequence length="86" mass="9408">MVAQKSKNLFLHPVTIGVFVVFLGGFVASITILGNPYLWPFTELGRQTSFAVGCRTLGCLPLTWGIGLVYTYLFSVVVASAIQRVR</sequence>
<gene>
    <name evidence="2" type="ORF">ACFQJC_14195</name>
</gene>
<accession>A0ABD5ZHK3</accession>
<protein>
    <submittedName>
        <fullName evidence="2">Uncharacterized protein</fullName>
    </submittedName>
</protein>
<keyword evidence="1" id="KW-1133">Transmembrane helix</keyword>
<dbReference type="RefSeq" id="WP_390224551.1">
    <property type="nucleotide sequence ID" value="NZ_JBHTAA010000005.1"/>
</dbReference>
<evidence type="ECO:0000256" key="1">
    <source>
        <dbReference type="SAM" id="Phobius"/>
    </source>
</evidence>
<evidence type="ECO:0000313" key="2">
    <source>
        <dbReference type="EMBL" id="MFC7204666.1"/>
    </source>
</evidence>
<keyword evidence="1" id="KW-0472">Membrane</keyword>
<proteinExistence type="predicted"/>
<evidence type="ECO:0000313" key="3">
    <source>
        <dbReference type="Proteomes" id="UP001596481"/>
    </source>
</evidence>
<name>A0ABD5ZHK3_9EURY</name>
<dbReference type="Proteomes" id="UP001596481">
    <property type="component" value="Unassembled WGS sequence"/>
</dbReference>
<dbReference type="EMBL" id="JBHTAA010000005">
    <property type="protein sequence ID" value="MFC7204666.1"/>
    <property type="molecule type" value="Genomic_DNA"/>
</dbReference>
<keyword evidence="1" id="KW-0812">Transmembrane</keyword>
<feature type="transmembrane region" description="Helical" evidence="1">
    <location>
        <begin position="62"/>
        <end position="82"/>
    </location>
</feature>
<keyword evidence="3" id="KW-1185">Reference proteome</keyword>
<organism evidence="2 3">
    <name type="scientific">Haloferax namakaokahaiae</name>
    <dbReference type="NCBI Taxonomy" id="1748331"/>
    <lineage>
        <taxon>Archaea</taxon>
        <taxon>Methanobacteriati</taxon>
        <taxon>Methanobacteriota</taxon>
        <taxon>Stenosarchaea group</taxon>
        <taxon>Halobacteria</taxon>
        <taxon>Halobacteriales</taxon>
        <taxon>Haloferacaceae</taxon>
        <taxon>Haloferax</taxon>
    </lineage>
</organism>
<dbReference type="AlphaFoldDB" id="A0ABD5ZHK3"/>
<feature type="transmembrane region" description="Helical" evidence="1">
    <location>
        <begin position="9"/>
        <end position="33"/>
    </location>
</feature>
<comment type="caution">
    <text evidence="2">The sequence shown here is derived from an EMBL/GenBank/DDBJ whole genome shotgun (WGS) entry which is preliminary data.</text>
</comment>